<name>A0A0M2HWA5_9MICO</name>
<dbReference type="Proteomes" id="UP000033900">
    <property type="component" value="Unassembled WGS sequence"/>
</dbReference>
<accession>A0A0M2HWA5</accession>
<dbReference type="Gene3D" id="3.20.20.70">
    <property type="entry name" value="Aldolase class I"/>
    <property type="match status" value="1"/>
</dbReference>
<reference evidence="2 3" key="1">
    <citation type="submission" date="2015-02" db="EMBL/GenBank/DDBJ databases">
        <title>Draft genome sequences of ten Microbacterium spp. with emphasis on heavy metal contaminated environments.</title>
        <authorList>
            <person name="Corretto E."/>
        </authorList>
    </citation>
    <scope>NUCLEOTIDE SEQUENCE [LARGE SCALE GENOMIC DNA]</scope>
    <source>
        <strain evidence="2 3">SA35</strain>
    </source>
</reference>
<evidence type="ECO:0000259" key="1">
    <source>
        <dbReference type="Pfam" id="PF22649"/>
    </source>
</evidence>
<sequence length="318" mass="33639">MSVITPEEFARLRDVRAFQPELISTALAARRRRPVLRGDGRLFIIAADHPARGSLAAGGDPMAMADRYTLLERLAVALSHPGVDGVLGTPDIIDDLAMLGALDDKVVVGSMNRGGLQGSAFEMDDRYTAYDVPTMLDRGIDFGKALIRIDLDDPATASTLSSTSEMVTAAAAARVPIMLEPFLSRRHGGKVVNDLTPDAVIQSISIASALGGDSAFTWMKLPVVDEMERVMASTTMPALLLGGDSGEDPDERFASWENALGLPGVRGLTVGRTLLFPPDGDVLSAVDIAARLVHPSIGEATTAAAAQELGEHALKERA</sequence>
<keyword evidence="3" id="KW-1185">Reference proteome</keyword>
<evidence type="ECO:0000313" key="2">
    <source>
        <dbReference type="EMBL" id="KJL48719.1"/>
    </source>
</evidence>
<dbReference type="AlphaFoldDB" id="A0A0M2HWA5"/>
<dbReference type="InterPro" id="IPR054574">
    <property type="entry name" value="Cgl0159_dom"/>
</dbReference>
<dbReference type="RefSeq" id="WP_045256534.1">
    <property type="nucleotide sequence ID" value="NZ_JYJB01000006.1"/>
</dbReference>
<dbReference type="InterPro" id="IPR013785">
    <property type="entry name" value="Aldolase_TIM"/>
</dbReference>
<dbReference type="Pfam" id="PF22649">
    <property type="entry name" value="Cgl0159"/>
    <property type="match status" value="1"/>
</dbReference>
<dbReference type="PATRIC" id="fig|273678.4.peg.881"/>
<organism evidence="2 3">
    <name type="scientific">Microbacterium hydrocarbonoxydans</name>
    <dbReference type="NCBI Taxonomy" id="273678"/>
    <lineage>
        <taxon>Bacteria</taxon>
        <taxon>Bacillati</taxon>
        <taxon>Actinomycetota</taxon>
        <taxon>Actinomycetes</taxon>
        <taxon>Micrococcales</taxon>
        <taxon>Microbacteriaceae</taxon>
        <taxon>Microbacterium</taxon>
    </lineage>
</organism>
<proteinExistence type="predicted"/>
<dbReference type="SUPFAM" id="SSF51569">
    <property type="entry name" value="Aldolase"/>
    <property type="match status" value="1"/>
</dbReference>
<dbReference type="STRING" id="273678.RS84_00886"/>
<evidence type="ECO:0000313" key="3">
    <source>
        <dbReference type="Proteomes" id="UP000033900"/>
    </source>
</evidence>
<feature type="domain" description="Cgl0159-like" evidence="1">
    <location>
        <begin position="40"/>
        <end position="290"/>
    </location>
</feature>
<dbReference type="OrthoDB" id="3726202at2"/>
<comment type="caution">
    <text evidence="2">The sequence shown here is derived from an EMBL/GenBank/DDBJ whole genome shotgun (WGS) entry which is preliminary data.</text>
</comment>
<gene>
    <name evidence="2" type="ORF">RS84_00886</name>
</gene>
<protein>
    <recommendedName>
        <fullName evidence="1">Cgl0159-like domain-containing protein</fullName>
    </recommendedName>
</protein>
<dbReference type="EMBL" id="JYJB01000006">
    <property type="protein sequence ID" value="KJL48719.1"/>
    <property type="molecule type" value="Genomic_DNA"/>
</dbReference>